<dbReference type="HOGENOM" id="CLU_3334065_0_0_10"/>
<name>G8UKZ1_TANFA</name>
<dbReference type="EMBL" id="CP003191">
    <property type="protein sequence ID" value="AEW20998.1"/>
    <property type="molecule type" value="Genomic_DNA"/>
</dbReference>
<sequence length="38" mass="4310">MPTFGRPTIATTFPISFFDLHVSSYEPEETKERICCAS</sequence>
<proteinExistence type="predicted"/>
<dbReference type="Proteomes" id="UP000005436">
    <property type="component" value="Chromosome"/>
</dbReference>
<protein>
    <submittedName>
        <fullName evidence="1">Uncharacterized protein</fullName>
    </submittedName>
</protein>
<evidence type="ECO:0000313" key="1">
    <source>
        <dbReference type="EMBL" id="AEW20998.1"/>
    </source>
</evidence>
<gene>
    <name evidence="1" type="ordered locus">BFO_0483</name>
</gene>
<dbReference type="AlphaFoldDB" id="G8UKZ1"/>
<accession>G8UKZ1</accession>
<evidence type="ECO:0000313" key="2">
    <source>
        <dbReference type="Proteomes" id="UP000005436"/>
    </source>
</evidence>
<dbReference type="KEGG" id="tfo:BFO_0483"/>
<keyword evidence="2" id="KW-1185">Reference proteome</keyword>
<reference evidence="2" key="1">
    <citation type="submission" date="2011-12" db="EMBL/GenBank/DDBJ databases">
        <title>Complete sequence of Tannerella forsythia ATCC 43037.</title>
        <authorList>
            <person name="Dewhirst F."/>
            <person name="Tanner A."/>
            <person name="Izard J."/>
            <person name="Brinkac L."/>
            <person name="Durkin A.S."/>
            <person name="Hostetler J."/>
            <person name="Shetty J."/>
            <person name="Torralba M."/>
            <person name="Gill S."/>
            <person name="Nelson K."/>
        </authorList>
    </citation>
    <scope>NUCLEOTIDE SEQUENCE [LARGE SCALE GENOMIC DNA]</scope>
    <source>
        <strain evidence="2">ATCC 43037 / JCM 10827 / CCUG 33226 / KCTC 5666 / FDC 338</strain>
    </source>
</reference>
<organism evidence="1 2">
    <name type="scientific">Tannerella forsythia (strain ATCC 43037 / JCM 10827 / CCUG 21028 A / KCTC 5666 / FDC 338)</name>
    <name type="common">Bacteroides forsythus</name>
    <dbReference type="NCBI Taxonomy" id="203275"/>
    <lineage>
        <taxon>Bacteria</taxon>
        <taxon>Pseudomonadati</taxon>
        <taxon>Bacteroidota</taxon>
        <taxon>Bacteroidia</taxon>
        <taxon>Bacteroidales</taxon>
        <taxon>Tannerellaceae</taxon>
        <taxon>Tannerella</taxon>
    </lineage>
</organism>